<dbReference type="GO" id="GO:0046872">
    <property type="term" value="F:metal ion binding"/>
    <property type="evidence" value="ECO:0007669"/>
    <property type="project" value="InterPro"/>
</dbReference>
<dbReference type="RefSeq" id="WP_163083465.1">
    <property type="nucleotide sequence ID" value="NZ_JAAAWN010000001.1"/>
</dbReference>
<proteinExistence type="predicted"/>
<dbReference type="EMBL" id="JAAAWN010000001">
    <property type="protein sequence ID" value="NDV89878.1"/>
    <property type="molecule type" value="Genomic_DNA"/>
</dbReference>
<protein>
    <submittedName>
        <fullName evidence="3">ATP-grasp domain-containing protein</fullName>
    </submittedName>
</protein>
<name>A0A7X5LIG1_9ALTE</name>
<evidence type="ECO:0000259" key="1">
    <source>
        <dbReference type="Pfam" id="PF02655"/>
    </source>
</evidence>
<dbReference type="Gene3D" id="3.30.1490.20">
    <property type="entry name" value="ATP-grasp fold, A domain"/>
    <property type="match status" value="1"/>
</dbReference>
<gene>
    <name evidence="3" type="ORF">GTH32_01540</name>
</gene>
<dbReference type="InterPro" id="IPR003806">
    <property type="entry name" value="ATP-grasp_PylC-type"/>
</dbReference>
<dbReference type="InterPro" id="IPR048764">
    <property type="entry name" value="PylC_N"/>
</dbReference>
<dbReference type="SUPFAM" id="SSF56059">
    <property type="entry name" value="Glutathione synthetase ATP-binding domain-like"/>
    <property type="match status" value="1"/>
</dbReference>
<evidence type="ECO:0000313" key="3">
    <source>
        <dbReference type="EMBL" id="NDV89878.1"/>
    </source>
</evidence>
<feature type="domain" description="PylC N-terminal" evidence="2">
    <location>
        <begin position="3"/>
        <end position="101"/>
    </location>
</feature>
<dbReference type="InterPro" id="IPR013815">
    <property type="entry name" value="ATP_grasp_subdomain_1"/>
</dbReference>
<dbReference type="Gene3D" id="3.40.50.20">
    <property type="match status" value="1"/>
</dbReference>
<evidence type="ECO:0000313" key="4">
    <source>
        <dbReference type="Proteomes" id="UP000470213"/>
    </source>
</evidence>
<comment type="caution">
    <text evidence="3">The sequence shown here is derived from an EMBL/GenBank/DDBJ whole genome shotgun (WGS) entry which is preliminary data.</text>
</comment>
<feature type="domain" description="ATP-grasp fold PylC-type" evidence="1">
    <location>
        <begin position="127"/>
        <end position="268"/>
    </location>
</feature>
<dbReference type="GO" id="GO:0005524">
    <property type="term" value="F:ATP binding"/>
    <property type="evidence" value="ECO:0007669"/>
    <property type="project" value="InterPro"/>
</dbReference>
<dbReference type="Pfam" id="PF02655">
    <property type="entry name" value="ATP-grasp_3"/>
    <property type="match status" value="1"/>
</dbReference>
<dbReference type="AlphaFoldDB" id="A0A7X5LIG1"/>
<dbReference type="Gene3D" id="3.30.470.20">
    <property type="entry name" value="ATP-grasp fold, B domain"/>
    <property type="match status" value="1"/>
</dbReference>
<organism evidence="3 4">
    <name type="scientific">Alteromonas profundi</name>
    <dbReference type="NCBI Taxonomy" id="2696062"/>
    <lineage>
        <taxon>Bacteria</taxon>
        <taxon>Pseudomonadati</taxon>
        <taxon>Pseudomonadota</taxon>
        <taxon>Gammaproteobacteria</taxon>
        <taxon>Alteromonadales</taxon>
        <taxon>Alteromonadaceae</taxon>
        <taxon>Alteromonas/Salinimonas group</taxon>
        <taxon>Alteromonas</taxon>
    </lineage>
</organism>
<evidence type="ECO:0000259" key="2">
    <source>
        <dbReference type="Pfam" id="PF21360"/>
    </source>
</evidence>
<dbReference type="Proteomes" id="UP000470213">
    <property type="component" value="Unassembled WGS sequence"/>
</dbReference>
<reference evidence="3 4" key="1">
    <citation type="submission" date="2020-01" db="EMBL/GenBank/DDBJ databases">
        <authorList>
            <person name="Chen J."/>
            <person name="Zhu S."/>
            <person name="Yang J."/>
        </authorList>
    </citation>
    <scope>NUCLEOTIDE SEQUENCE [LARGE SCALE GENOMIC DNA]</scope>
    <source>
        <strain evidence="3 4">345S023</strain>
    </source>
</reference>
<dbReference type="Pfam" id="PF21360">
    <property type="entry name" value="PylC-like_N"/>
    <property type="match status" value="1"/>
</dbReference>
<sequence length="316" mass="34906">MNVLLSSASNKVPLLKALQSAVKRIDEKGIVTAGDISCHVLTRHLCDEFWQMPPTIESNTDEIISELKRRNITHVLPSRDGELLFWSRLKDTLKKVDIHVIVSDKSAVELCLDKLKFGQYNLASIIPTYNTISEARDHNRTSQPSRYVVKERFGAGSHSIGLNLNENEAIKHANTLCTPIFQPFKKGLEISVDAWLSNNHVVKAAVCRVRELIINGESQITYTLPNGPFVTQVTHTLSALGLSGPVVLQGIITGDELHIIECNSRFGGASTLGIKAGVDSLYWSLSESMGKDIHALPVELASHKITQIRAATDYYL</sequence>
<dbReference type="GO" id="GO:0003824">
    <property type="term" value="F:catalytic activity"/>
    <property type="evidence" value="ECO:0007669"/>
    <property type="project" value="UniProtKB-ARBA"/>
</dbReference>
<keyword evidence="4" id="KW-1185">Reference proteome</keyword>
<accession>A0A7X5LIG1</accession>